<feature type="region of interest" description="Disordered" evidence="5">
    <location>
        <begin position="366"/>
        <end position="390"/>
    </location>
</feature>
<dbReference type="InterPro" id="IPR052954">
    <property type="entry name" value="GPCR-Ligand_Int"/>
</dbReference>
<feature type="transmembrane region" description="Helical" evidence="6">
    <location>
        <begin position="303"/>
        <end position="325"/>
    </location>
</feature>
<evidence type="ECO:0000256" key="2">
    <source>
        <dbReference type="ARBA" id="ARBA00022692"/>
    </source>
</evidence>
<keyword evidence="9" id="KW-1185">Reference proteome</keyword>
<feature type="compositionally biased region" description="Polar residues" evidence="5">
    <location>
        <begin position="366"/>
        <end position="381"/>
    </location>
</feature>
<dbReference type="InterPro" id="IPR017452">
    <property type="entry name" value="GPCR_Rhodpsn_7TM"/>
</dbReference>
<dbReference type="EMBL" id="JARAKH010000029">
    <property type="protein sequence ID" value="KAK8388248.1"/>
    <property type="molecule type" value="Genomic_DNA"/>
</dbReference>
<keyword evidence="2 6" id="KW-0812">Transmembrane</keyword>
<protein>
    <recommendedName>
        <fullName evidence="7">G-protein coupled receptors family 1 profile domain-containing protein</fullName>
    </recommendedName>
</protein>
<accession>A0AAW0TMC8</accession>
<comment type="subcellular location">
    <subcellularLocation>
        <location evidence="1">Membrane</location>
    </subcellularLocation>
</comment>
<feature type="transmembrane region" description="Helical" evidence="6">
    <location>
        <begin position="219"/>
        <end position="246"/>
    </location>
</feature>
<keyword evidence="4 6" id="KW-0472">Membrane</keyword>
<name>A0AAW0TMC8_SCYPA</name>
<feature type="transmembrane region" description="Helical" evidence="6">
    <location>
        <begin position="153"/>
        <end position="173"/>
    </location>
</feature>
<reference evidence="8 9" key="1">
    <citation type="submission" date="2023-03" db="EMBL/GenBank/DDBJ databases">
        <title>High-quality genome of Scylla paramamosain provides insights in environmental adaptation.</title>
        <authorList>
            <person name="Zhang L."/>
        </authorList>
    </citation>
    <scope>NUCLEOTIDE SEQUENCE [LARGE SCALE GENOMIC DNA]</scope>
    <source>
        <strain evidence="8">LZ_2023a</strain>
        <tissue evidence="8">Muscle</tissue>
    </source>
</reference>
<dbReference type="Gene3D" id="1.20.1070.10">
    <property type="entry name" value="Rhodopsin 7-helix transmembrane proteins"/>
    <property type="match status" value="1"/>
</dbReference>
<evidence type="ECO:0000313" key="8">
    <source>
        <dbReference type="EMBL" id="KAK8388248.1"/>
    </source>
</evidence>
<gene>
    <name evidence="8" type="ORF">O3P69_020262</name>
</gene>
<comment type="caution">
    <text evidence="8">The sequence shown here is derived from an EMBL/GenBank/DDBJ whole genome shotgun (WGS) entry which is preliminary data.</text>
</comment>
<dbReference type="PANTHER" id="PTHR46641">
    <property type="entry name" value="FMRFAMIDE RECEPTOR-RELATED"/>
    <property type="match status" value="1"/>
</dbReference>
<evidence type="ECO:0000256" key="5">
    <source>
        <dbReference type="SAM" id="MobiDB-lite"/>
    </source>
</evidence>
<dbReference type="PROSITE" id="PS50262">
    <property type="entry name" value="G_PROTEIN_RECEP_F1_2"/>
    <property type="match status" value="1"/>
</dbReference>
<dbReference type="SUPFAM" id="SSF81321">
    <property type="entry name" value="Family A G protein-coupled receptor-like"/>
    <property type="match status" value="1"/>
</dbReference>
<proteinExistence type="predicted"/>
<evidence type="ECO:0000256" key="6">
    <source>
        <dbReference type="SAM" id="Phobius"/>
    </source>
</evidence>
<evidence type="ECO:0000313" key="9">
    <source>
        <dbReference type="Proteomes" id="UP001487740"/>
    </source>
</evidence>
<dbReference type="PANTHER" id="PTHR46641:SF2">
    <property type="entry name" value="FMRFAMIDE RECEPTOR"/>
    <property type="match status" value="1"/>
</dbReference>
<sequence length="390" mass="44298">MNTTFRTAITSVAFLSTVTPGTVEEERIWQLRVVGYWVLMPIVIVVGVAINAVGIYLLHRPRMQSLPATVYLKLLLSLDVAVLLVAIIVVLTFNGCYIHSSYSVARYIVYPFFAAFYILQSFSHYTIVWLSYDRFLAVWFYHYYNQTQQPLVKRLRIIFTGLFCIVLNLRHLLEVSVLCFTDKKLVAIANNTDCEQGSWYVEDVVQEKGPGMVWEDGIIAARIVLLMIVPAVLVLVFSSGIVVGMVRHRLQNVAATTHTRDQAFSAIYITLFLSFTFIIMIVAGITFISVHSLRCHGSFAKEVFLIVFYFVLLGEHTTHIFFLAINQIFREELKILFSAIKRCRNNTLVRMVQTSCPSFCTRSTSTTHNTHMENPTLSSVGEQAEETTEA</sequence>
<feature type="transmembrane region" description="Helical" evidence="6">
    <location>
        <begin position="267"/>
        <end position="291"/>
    </location>
</feature>
<dbReference type="AlphaFoldDB" id="A0AAW0TMC8"/>
<evidence type="ECO:0000256" key="4">
    <source>
        <dbReference type="ARBA" id="ARBA00023136"/>
    </source>
</evidence>
<feature type="transmembrane region" description="Helical" evidence="6">
    <location>
        <begin position="36"/>
        <end position="58"/>
    </location>
</feature>
<feature type="transmembrane region" description="Helical" evidence="6">
    <location>
        <begin position="107"/>
        <end position="132"/>
    </location>
</feature>
<dbReference type="Proteomes" id="UP001487740">
    <property type="component" value="Unassembled WGS sequence"/>
</dbReference>
<evidence type="ECO:0000256" key="3">
    <source>
        <dbReference type="ARBA" id="ARBA00022989"/>
    </source>
</evidence>
<feature type="domain" description="G-protein coupled receptors family 1 profile" evidence="7">
    <location>
        <begin position="50"/>
        <end position="322"/>
    </location>
</feature>
<keyword evidence="3 6" id="KW-1133">Transmembrane helix</keyword>
<evidence type="ECO:0000259" key="7">
    <source>
        <dbReference type="PROSITE" id="PS50262"/>
    </source>
</evidence>
<dbReference type="GO" id="GO:0016020">
    <property type="term" value="C:membrane"/>
    <property type="evidence" value="ECO:0007669"/>
    <property type="project" value="UniProtKB-SubCell"/>
</dbReference>
<evidence type="ECO:0000256" key="1">
    <source>
        <dbReference type="ARBA" id="ARBA00004370"/>
    </source>
</evidence>
<feature type="transmembrane region" description="Helical" evidence="6">
    <location>
        <begin position="70"/>
        <end position="95"/>
    </location>
</feature>
<organism evidence="8 9">
    <name type="scientific">Scylla paramamosain</name>
    <name type="common">Mud crab</name>
    <dbReference type="NCBI Taxonomy" id="85552"/>
    <lineage>
        <taxon>Eukaryota</taxon>
        <taxon>Metazoa</taxon>
        <taxon>Ecdysozoa</taxon>
        <taxon>Arthropoda</taxon>
        <taxon>Crustacea</taxon>
        <taxon>Multicrustacea</taxon>
        <taxon>Malacostraca</taxon>
        <taxon>Eumalacostraca</taxon>
        <taxon>Eucarida</taxon>
        <taxon>Decapoda</taxon>
        <taxon>Pleocyemata</taxon>
        <taxon>Brachyura</taxon>
        <taxon>Eubrachyura</taxon>
        <taxon>Portunoidea</taxon>
        <taxon>Portunidae</taxon>
        <taxon>Portuninae</taxon>
        <taxon>Scylla</taxon>
    </lineage>
</organism>